<feature type="domain" description="N-acetyltransferase" evidence="1">
    <location>
        <begin position="1"/>
        <end position="155"/>
    </location>
</feature>
<dbReference type="SUPFAM" id="SSF55729">
    <property type="entry name" value="Acyl-CoA N-acyltransferases (Nat)"/>
    <property type="match status" value="1"/>
</dbReference>
<evidence type="ECO:0000313" key="2">
    <source>
        <dbReference type="EMBL" id="KHF38557.1"/>
    </source>
</evidence>
<gene>
    <name evidence="2" type="ORF">LQ50_20640</name>
</gene>
<comment type="caution">
    <text evidence="2">The sequence shown here is derived from an EMBL/GenBank/DDBJ whole genome shotgun (WGS) entry which is preliminary data.</text>
</comment>
<dbReference type="PROSITE" id="PS51186">
    <property type="entry name" value="GNAT"/>
    <property type="match status" value="1"/>
</dbReference>
<dbReference type="EMBL" id="JRJU01000036">
    <property type="protein sequence ID" value="KHF38557.1"/>
    <property type="molecule type" value="Genomic_DNA"/>
</dbReference>
<proteinExistence type="predicted"/>
<accession>A0A0B0ICE1</accession>
<keyword evidence="3" id="KW-1185">Reference proteome</keyword>
<dbReference type="AlphaFoldDB" id="A0A0B0ICE1"/>
<keyword evidence="2" id="KW-0808">Transferase</keyword>
<dbReference type="STRING" id="333138.LQ50_20640"/>
<dbReference type="Proteomes" id="UP000030832">
    <property type="component" value="Unassembled WGS sequence"/>
</dbReference>
<dbReference type="OrthoDB" id="2594246at2"/>
<dbReference type="eggNOG" id="COG0456">
    <property type="taxonomic scope" value="Bacteria"/>
</dbReference>
<dbReference type="Gene3D" id="3.40.630.30">
    <property type="match status" value="1"/>
</dbReference>
<dbReference type="InterPro" id="IPR000182">
    <property type="entry name" value="GNAT_dom"/>
</dbReference>
<dbReference type="CDD" id="cd04301">
    <property type="entry name" value="NAT_SF"/>
    <property type="match status" value="1"/>
</dbReference>
<evidence type="ECO:0000313" key="3">
    <source>
        <dbReference type="Proteomes" id="UP000030832"/>
    </source>
</evidence>
<protein>
    <submittedName>
        <fullName evidence="2">GNAT family acetyltransferase</fullName>
    </submittedName>
</protein>
<sequence length="155" mass="17402">MLINAATSSEAPVIHDLMIKAFIEYKNETPPSSALEETVQSVSDALEKGEKALIAFEEHNPVGMVRFQLKDEGLYFYRLSVIPEKQGKGIAKKVLKSLEEYANKVDVTALLCKVRMTVPKNIKLYSSIGYEVYDEEIVHKPNGINIKVVSMKKEL</sequence>
<organism evidence="2 3">
    <name type="scientific">Halalkalibacter okhensis</name>
    <dbReference type="NCBI Taxonomy" id="333138"/>
    <lineage>
        <taxon>Bacteria</taxon>
        <taxon>Bacillati</taxon>
        <taxon>Bacillota</taxon>
        <taxon>Bacilli</taxon>
        <taxon>Bacillales</taxon>
        <taxon>Bacillaceae</taxon>
        <taxon>Halalkalibacter</taxon>
    </lineage>
</organism>
<reference evidence="2 3" key="1">
    <citation type="submission" date="2014-09" db="EMBL/GenBank/DDBJ databases">
        <title>Genome sequencing and annotation of Bacillus Okhensis strain Kh10-101T.</title>
        <authorList>
            <person name="Prakash J.S."/>
        </authorList>
    </citation>
    <scope>NUCLEOTIDE SEQUENCE [LARGE SCALE GENOMIC DNA]</scope>
    <source>
        <strain evidence="3">Kh10-101T</strain>
    </source>
</reference>
<dbReference type="Pfam" id="PF00583">
    <property type="entry name" value="Acetyltransf_1"/>
    <property type="match status" value="1"/>
</dbReference>
<dbReference type="GO" id="GO:0016747">
    <property type="term" value="F:acyltransferase activity, transferring groups other than amino-acyl groups"/>
    <property type="evidence" value="ECO:0007669"/>
    <property type="project" value="InterPro"/>
</dbReference>
<evidence type="ECO:0000259" key="1">
    <source>
        <dbReference type="PROSITE" id="PS51186"/>
    </source>
</evidence>
<name>A0A0B0ICE1_9BACI</name>
<dbReference type="RefSeq" id="WP_034632456.1">
    <property type="nucleotide sequence ID" value="NZ_JRJU01000036.1"/>
</dbReference>
<dbReference type="InterPro" id="IPR016181">
    <property type="entry name" value="Acyl_CoA_acyltransferase"/>
</dbReference>